<protein>
    <submittedName>
        <fullName evidence="4">Heat shock 70 kDa protein 4</fullName>
    </submittedName>
</protein>
<dbReference type="Gene3D" id="3.30.420.40">
    <property type="match status" value="1"/>
</dbReference>
<dbReference type="InterPro" id="IPR043129">
    <property type="entry name" value="ATPase_NBD"/>
</dbReference>
<accession>A0ABV0RXQ1</accession>
<dbReference type="PANTHER" id="PTHR45639">
    <property type="entry name" value="HSC70CB, ISOFORM G-RELATED"/>
    <property type="match status" value="1"/>
</dbReference>
<dbReference type="Pfam" id="PF00012">
    <property type="entry name" value="HSP70"/>
    <property type="match status" value="1"/>
</dbReference>
<dbReference type="SUPFAM" id="SSF53067">
    <property type="entry name" value="Actin-like ATPase domain"/>
    <property type="match status" value="1"/>
</dbReference>
<dbReference type="Proteomes" id="UP001434883">
    <property type="component" value="Unassembled WGS sequence"/>
</dbReference>
<comment type="similarity">
    <text evidence="1">Belongs to the heat shock protein 70 family.</text>
</comment>
<keyword evidence="2" id="KW-0547">Nucleotide-binding</keyword>
<keyword evidence="5" id="KW-1185">Reference proteome</keyword>
<dbReference type="InterPro" id="IPR013126">
    <property type="entry name" value="Hsp_70_fam"/>
</dbReference>
<reference evidence="4 5" key="1">
    <citation type="submission" date="2021-06" db="EMBL/GenBank/DDBJ databases">
        <authorList>
            <person name="Palmer J.M."/>
        </authorList>
    </citation>
    <scope>NUCLEOTIDE SEQUENCE [LARGE SCALE GENOMIC DNA]</scope>
    <source>
        <strain evidence="4 5">XC_2019</strain>
        <tissue evidence="4">Muscle</tissue>
    </source>
</reference>
<name>A0ABV0RXQ1_9TELE</name>
<evidence type="ECO:0000313" key="5">
    <source>
        <dbReference type="Proteomes" id="UP001434883"/>
    </source>
</evidence>
<sequence length="137" mass="15318">VICIIWPKKSIDWSGCKEPGKNVEHIPTFFLLNHRFQVVTNCKNTVQGFKRFHGRAFSDPIVQAAKSNLVYDLAQMPSGATGIKVMYMEEERVFNIEQITGMLLTKLKETAESALKKPVVDCVISVSILTSMTVSVV</sequence>
<comment type="caution">
    <text evidence="4">The sequence shown here is derived from an EMBL/GenBank/DDBJ whole genome shotgun (WGS) entry which is preliminary data.</text>
</comment>
<evidence type="ECO:0000313" key="4">
    <source>
        <dbReference type="EMBL" id="MEQ2213060.1"/>
    </source>
</evidence>
<proteinExistence type="inferred from homology"/>
<evidence type="ECO:0000256" key="3">
    <source>
        <dbReference type="ARBA" id="ARBA00022840"/>
    </source>
</evidence>
<dbReference type="EMBL" id="JAHRIN010060900">
    <property type="protein sequence ID" value="MEQ2213060.1"/>
    <property type="molecule type" value="Genomic_DNA"/>
</dbReference>
<organism evidence="4 5">
    <name type="scientific">Xenoophorus captivus</name>
    <dbReference type="NCBI Taxonomy" id="1517983"/>
    <lineage>
        <taxon>Eukaryota</taxon>
        <taxon>Metazoa</taxon>
        <taxon>Chordata</taxon>
        <taxon>Craniata</taxon>
        <taxon>Vertebrata</taxon>
        <taxon>Euteleostomi</taxon>
        <taxon>Actinopterygii</taxon>
        <taxon>Neopterygii</taxon>
        <taxon>Teleostei</taxon>
        <taxon>Neoteleostei</taxon>
        <taxon>Acanthomorphata</taxon>
        <taxon>Ovalentaria</taxon>
        <taxon>Atherinomorphae</taxon>
        <taxon>Cyprinodontiformes</taxon>
        <taxon>Goodeidae</taxon>
        <taxon>Xenoophorus</taxon>
    </lineage>
</organism>
<feature type="non-terminal residue" evidence="4">
    <location>
        <position position="1"/>
    </location>
</feature>
<keyword evidence="4" id="KW-0346">Stress response</keyword>
<evidence type="ECO:0000256" key="1">
    <source>
        <dbReference type="ARBA" id="ARBA00007381"/>
    </source>
</evidence>
<keyword evidence="3" id="KW-0067">ATP-binding</keyword>
<evidence type="ECO:0000256" key="2">
    <source>
        <dbReference type="ARBA" id="ARBA00022741"/>
    </source>
</evidence>
<gene>
    <name evidence="4" type="primary">HSPA4_1</name>
    <name evidence="4" type="ORF">XENOCAPTIV_009122</name>
</gene>
<dbReference type="PANTHER" id="PTHR45639:SF6">
    <property type="entry name" value="HEAT SHOCK 70 KDA PROTEIN 4"/>
    <property type="match status" value="1"/>
</dbReference>